<dbReference type="AlphaFoldDB" id="A0AAU7V544"/>
<dbReference type="InterPro" id="IPR023214">
    <property type="entry name" value="HAD_sf"/>
</dbReference>
<evidence type="ECO:0000313" key="1">
    <source>
        <dbReference type="EMBL" id="XBW07541.1"/>
    </source>
</evidence>
<dbReference type="GO" id="GO:0016791">
    <property type="term" value="F:phosphatase activity"/>
    <property type="evidence" value="ECO:0007669"/>
    <property type="project" value="UniProtKB-ARBA"/>
</dbReference>
<dbReference type="NCBIfam" id="TIGR01484">
    <property type="entry name" value="HAD-SF-IIB"/>
    <property type="match status" value="1"/>
</dbReference>
<dbReference type="InterPro" id="IPR006379">
    <property type="entry name" value="HAD-SF_hydro_IIB"/>
</dbReference>
<dbReference type="SUPFAM" id="SSF56784">
    <property type="entry name" value="HAD-like"/>
    <property type="match status" value="1"/>
</dbReference>
<dbReference type="Gene3D" id="3.30.1240.10">
    <property type="match status" value="1"/>
</dbReference>
<dbReference type="NCBIfam" id="TIGR00099">
    <property type="entry name" value="Cof-subfamily"/>
    <property type="match status" value="1"/>
</dbReference>
<dbReference type="PANTHER" id="PTHR10000:SF53">
    <property type="entry name" value="5-AMINO-6-(5-PHOSPHO-D-RIBITYLAMINO)URACIL PHOSPHATASE YBJI-RELATED"/>
    <property type="match status" value="1"/>
</dbReference>
<dbReference type="CDD" id="cd07518">
    <property type="entry name" value="HAD_YbiV-Like"/>
    <property type="match status" value="1"/>
</dbReference>
<dbReference type="InterPro" id="IPR000150">
    <property type="entry name" value="Cof"/>
</dbReference>
<dbReference type="InterPro" id="IPR036412">
    <property type="entry name" value="HAD-like_sf"/>
</dbReference>
<dbReference type="SFLD" id="SFLDG01140">
    <property type="entry name" value="C2.B:_Phosphomannomutase_and_P"/>
    <property type="match status" value="1"/>
</dbReference>
<keyword evidence="1" id="KW-0378">Hydrolase</keyword>
<dbReference type="EMBL" id="CP138335">
    <property type="protein sequence ID" value="XBW07541.1"/>
    <property type="molecule type" value="Genomic_DNA"/>
</dbReference>
<name>A0AAU7V544_9ACTO</name>
<dbReference type="GO" id="GO:0005829">
    <property type="term" value="C:cytosol"/>
    <property type="evidence" value="ECO:0007669"/>
    <property type="project" value="TreeGrafter"/>
</dbReference>
<reference evidence="1" key="1">
    <citation type="submission" date="2023-11" db="EMBL/GenBank/DDBJ databases">
        <title>Scrofimicrobium hongkongense sp. nov., isolated from a patient with peritonitis.</title>
        <authorList>
            <person name="Lao H.Y."/>
            <person name="Wong A.Y.P."/>
            <person name="Ng T.L."/>
            <person name="Wong R.Y.L."/>
            <person name="Yau M.C.Y."/>
            <person name="Lam J.Y.W."/>
            <person name="Siu G.K.H."/>
        </authorList>
    </citation>
    <scope>NUCLEOTIDE SEQUENCE</scope>
    <source>
        <strain evidence="1">R131</strain>
    </source>
</reference>
<organism evidence="1">
    <name type="scientific">Scrofimicrobium appendicitidis</name>
    <dbReference type="NCBI Taxonomy" id="3079930"/>
    <lineage>
        <taxon>Bacteria</taxon>
        <taxon>Bacillati</taxon>
        <taxon>Actinomycetota</taxon>
        <taxon>Actinomycetes</taxon>
        <taxon>Actinomycetales</taxon>
        <taxon>Actinomycetaceae</taxon>
        <taxon>Scrofimicrobium</taxon>
    </lineage>
</organism>
<dbReference type="EC" id="3.1.3.-" evidence="1"/>
<dbReference type="GO" id="GO:0000287">
    <property type="term" value="F:magnesium ion binding"/>
    <property type="evidence" value="ECO:0007669"/>
    <property type="project" value="TreeGrafter"/>
</dbReference>
<gene>
    <name evidence="1" type="ORF">SAC06_07805</name>
</gene>
<dbReference type="PANTHER" id="PTHR10000">
    <property type="entry name" value="PHOSPHOSERINE PHOSPHATASE"/>
    <property type="match status" value="1"/>
</dbReference>
<proteinExistence type="predicted"/>
<dbReference type="Gene3D" id="3.40.50.1000">
    <property type="entry name" value="HAD superfamily/HAD-like"/>
    <property type="match status" value="1"/>
</dbReference>
<dbReference type="SFLD" id="SFLDS00003">
    <property type="entry name" value="Haloacid_Dehalogenase"/>
    <property type="match status" value="1"/>
</dbReference>
<sequence length="269" mass="29604">MTEPYFPPGAQVRLVACDMDGTLLDGNGELPPQFWPLLARLEDRGLVFVPASGRQYAALTRIFPADELGFIAENGNYVVLQEEEVFAAVLDRSLVDEVVLRFRGDAGRDAGVVACGKTTAYVERSDRAFLDEAGKYYANLEVVERLDRVEADFVKVSVFDFNSSQTTYDRLVDLSQQSQVVLSSPHWVDLMRPGVTKGTGLRELQRRLGIGPDQTAVFGDFHNDLPMFAEADYTFAVANGHADVRAAARRVIPSNREGGVLDVLATLAE</sequence>
<accession>A0AAU7V544</accession>
<dbReference type="RefSeq" id="WP_350257746.1">
    <property type="nucleotide sequence ID" value="NZ_CP138335.1"/>
</dbReference>
<dbReference type="Pfam" id="PF08282">
    <property type="entry name" value="Hydrolase_3"/>
    <property type="match status" value="1"/>
</dbReference>
<protein>
    <submittedName>
        <fullName evidence="1">Cof-type HAD-IIB family hydrolase</fullName>
        <ecNumber evidence="1">3.1.3.-</ecNumber>
    </submittedName>
</protein>
<dbReference type="KEGG" id="sapp:SAC06_07805"/>